<gene>
    <name evidence="2" type="ORF">EW146_g2500</name>
</gene>
<sequence>MPVTCAAKLPNASTERSASKKYPHAPSISSIMSTPPVMRGVARLIRDTRNHSPIHIKLSGLPRTALPSDIRRMLSKHQVENVIDVALDYYRFQPSGSAWLTVSHRDFLRRAIVMLRNSTLFGLPISADTAREPIGPPARSRGEKGRMEGARRGLVNGNGSRGGIWETGKSVVVWGMPGRIATDGMRSFLRSYKLVPGEGDIVKLES</sequence>
<dbReference type="AlphaFoldDB" id="A0A4S4M6L9"/>
<evidence type="ECO:0000313" key="2">
    <source>
        <dbReference type="EMBL" id="THH18500.1"/>
    </source>
</evidence>
<evidence type="ECO:0008006" key="4">
    <source>
        <dbReference type="Google" id="ProtNLM"/>
    </source>
</evidence>
<protein>
    <recommendedName>
        <fullName evidence="4">RRM domain-containing protein</fullName>
    </recommendedName>
</protein>
<dbReference type="InterPro" id="IPR035979">
    <property type="entry name" value="RBD_domain_sf"/>
</dbReference>
<reference evidence="2 3" key="1">
    <citation type="submission" date="2019-02" db="EMBL/GenBank/DDBJ databases">
        <title>Genome sequencing of the rare red list fungi Bondarzewia mesenterica.</title>
        <authorList>
            <person name="Buettner E."/>
            <person name="Kellner H."/>
        </authorList>
    </citation>
    <scope>NUCLEOTIDE SEQUENCE [LARGE SCALE GENOMIC DNA]</scope>
    <source>
        <strain evidence="2 3">DSM 108281</strain>
    </source>
</reference>
<accession>A0A4S4M6L9</accession>
<feature type="compositionally biased region" description="Basic and acidic residues" evidence="1">
    <location>
        <begin position="140"/>
        <end position="151"/>
    </location>
</feature>
<dbReference type="EMBL" id="SGPL01000074">
    <property type="protein sequence ID" value="THH18500.1"/>
    <property type="molecule type" value="Genomic_DNA"/>
</dbReference>
<feature type="region of interest" description="Disordered" evidence="1">
    <location>
        <begin position="1"/>
        <end position="29"/>
    </location>
</feature>
<comment type="caution">
    <text evidence="2">The sequence shown here is derived from an EMBL/GenBank/DDBJ whole genome shotgun (WGS) entry which is preliminary data.</text>
</comment>
<dbReference type="OrthoDB" id="5541797at2759"/>
<dbReference type="Proteomes" id="UP000310158">
    <property type="component" value="Unassembled WGS sequence"/>
</dbReference>
<dbReference type="GO" id="GO:0003676">
    <property type="term" value="F:nucleic acid binding"/>
    <property type="evidence" value="ECO:0007669"/>
    <property type="project" value="InterPro"/>
</dbReference>
<keyword evidence="3" id="KW-1185">Reference proteome</keyword>
<feature type="region of interest" description="Disordered" evidence="1">
    <location>
        <begin position="132"/>
        <end position="153"/>
    </location>
</feature>
<proteinExistence type="predicted"/>
<dbReference type="SUPFAM" id="SSF54928">
    <property type="entry name" value="RNA-binding domain, RBD"/>
    <property type="match status" value="1"/>
</dbReference>
<name>A0A4S4M6L9_9AGAM</name>
<evidence type="ECO:0000313" key="3">
    <source>
        <dbReference type="Proteomes" id="UP000310158"/>
    </source>
</evidence>
<organism evidence="2 3">
    <name type="scientific">Bondarzewia mesenterica</name>
    <dbReference type="NCBI Taxonomy" id="1095465"/>
    <lineage>
        <taxon>Eukaryota</taxon>
        <taxon>Fungi</taxon>
        <taxon>Dikarya</taxon>
        <taxon>Basidiomycota</taxon>
        <taxon>Agaricomycotina</taxon>
        <taxon>Agaricomycetes</taxon>
        <taxon>Russulales</taxon>
        <taxon>Bondarzewiaceae</taxon>
        <taxon>Bondarzewia</taxon>
    </lineage>
</organism>
<evidence type="ECO:0000256" key="1">
    <source>
        <dbReference type="SAM" id="MobiDB-lite"/>
    </source>
</evidence>